<protein>
    <submittedName>
        <fullName evidence="1">Uncharacterized protein</fullName>
    </submittedName>
</protein>
<reference evidence="1 2" key="1">
    <citation type="journal article" date="2024" name="G3 (Bethesda)">
        <title>Genome assembly of Hibiscus sabdariffa L. provides insights into metabolisms of medicinal natural products.</title>
        <authorList>
            <person name="Kim T."/>
        </authorList>
    </citation>
    <scope>NUCLEOTIDE SEQUENCE [LARGE SCALE GENOMIC DNA]</scope>
    <source>
        <strain evidence="1">TK-2024</strain>
        <tissue evidence="1">Old leaves</tissue>
    </source>
</reference>
<gene>
    <name evidence="1" type="ORF">V6N11_032419</name>
</gene>
<name>A0ABR2T0W4_9ROSI</name>
<keyword evidence="2" id="KW-1185">Reference proteome</keyword>
<dbReference type="Proteomes" id="UP001396334">
    <property type="component" value="Unassembled WGS sequence"/>
</dbReference>
<organism evidence="1 2">
    <name type="scientific">Hibiscus sabdariffa</name>
    <name type="common">roselle</name>
    <dbReference type="NCBI Taxonomy" id="183260"/>
    <lineage>
        <taxon>Eukaryota</taxon>
        <taxon>Viridiplantae</taxon>
        <taxon>Streptophyta</taxon>
        <taxon>Embryophyta</taxon>
        <taxon>Tracheophyta</taxon>
        <taxon>Spermatophyta</taxon>
        <taxon>Magnoliopsida</taxon>
        <taxon>eudicotyledons</taxon>
        <taxon>Gunneridae</taxon>
        <taxon>Pentapetalae</taxon>
        <taxon>rosids</taxon>
        <taxon>malvids</taxon>
        <taxon>Malvales</taxon>
        <taxon>Malvaceae</taxon>
        <taxon>Malvoideae</taxon>
        <taxon>Hibiscus</taxon>
    </lineage>
</organism>
<accession>A0ABR2T0W4</accession>
<evidence type="ECO:0000313" key="2">
    <source>
        <dbReference type="Proteomes" id="UP001396334"/>
    </source>
</evidence>
<evidence type="ECO:0000313" key="1">
    <source>
        <dbReference type="EMBL" id="KAK9031022.1"/>
    </source>
</evidence>
<proteinExistence type="predicted"/>
<sequence>MVERSLSMREDGIVGVSLLVHFLGRRQLRAWLSDGGVHVLLPNFYPSSNQLDWEMKVSMEVGAKKIVVSQLKLSHREVRFSKHSAANRPLSVIPPSPNILWIYGFLVKLMKTENFYRGVYELYSKTPSCMVVENCRAARKIGKKNENIGPSATGVDPFHIHHCLCR</sequence>
<dbReference type="EMBL" id="JBBPBN010000010">
    <property type="protein sequence ID" value="KAK9031022.1"/>
    <property type="molecule type" value="Genomic_DNA"/>
</dbReference>
<comment type="caution">
    <text evidence="1">The sequence shown here is derived from an EMBL/GenBank/DDBJ whole genome shotgun (WGS) entry which is preliminary data.</text>
</comment>